<dbReference type="EMBL" id="KV440974">
    <property type="protein sequence ID" value="OAD77298.1"/>
    <property type="molecule type" value="Genomic_DNA"/>
</dbReference>
<organism evidence="1 2">
    <name type="scientific">Phycomyces blakesleeanus (strain ATCC 8743b / DSM 1359 / FGSC 10004 / NBRC 33097 / NRRL 1555)</name>
    <dbReference type="NCBI Taxonomy" id="763407"/>
    <lineage>
        <taxon>Eukaryota</taxon>
        <taxon>Fungi</taxon>
        <taxon>Fungi incertae sedis</taxon>
        <taxon>Mucoromycota</taxon>
        <taxon>Mucoromycotina</taxon>
        <taxon>Mucoromycetes</taxon>
        <taxon>Mucorales</taxon>
        <taxon>Phycomycetaceae</taxon>
        <taxon>Phycomyces</taxon>
    </lineage>
</organism>
<protein>
    <submittedName>
        <fullName evidence="1">Uncharacterized protein</fullName>
    </submittedName>
</protein>
<gene>
    <name evidence="1" type="ORF">PHYBLDRAFT_141184</name>
</gene>
<evidence type="ECO:0000313" key="2">
    <source>
        <dbReference type="Proteomes" id="UP000077315"/>
    </source>
</evidence>
<dbReference type="VEuPathDB" id="FungiDB:PHYBLDRAFT_141184"/>
<proteinExistence type="predicted"/>
<dbReference type="Proteomes" id="UP000077315">
    <property type="component" value="Unassembled WGS sequence"/>
</dbReference>
<dbReference type="AlphaFoldDB" id="A0A167P5Q7"/>
<dbReference type="GeneID" id="28991448"/>
<accession>A0A167P5Q7</accession>
<evidence type="ECO:0000313" key="1">
    <source>
        <dbReference type="EMBL" id="OAD77298.1"/>
    </source>
</evidence>
<keyword evidence="2" id="KW-1185">Reference proteome</keyword>
<dbReference type="RefSeq" id="XP_018295338.1">
    <property type="nucleotide sequence ID" value="XM_018430542.1"/>
</dbReference>
<sequence length="96" mass="10667">MTGVKVAKGSRRATILLAISLQAVNGAHPVTQRRKWRGGAVIRTHIGSSSKKPKDHHHMRVALLEKKRVGQKYLVCQIQESMDREYVGAKVDRSPG</sequence>
<reference evidence="2" key="1">
    <citation type="submission" date="2015-06" db="EMBL/GenBank/DDBJ databases">
        <title>Expansion of signal transduction pathways in fungi by whole-genome duplication.</title>
        <authorList>
            <consortium name="DOE Joint Genome Institute"/>
            <person name="Corrochano L.M."/>
            <person name="Kuo A."/>
            <person name="Marcet-Houben M."/>
            <person name="Polaino S."/>
            <person name="Salamov A."/>
            <person name="Villalobos J.M."/>
            <person name="Alvarez M.I."/>
            <person name="Avalos J."/>
            <person name="Benito E.P."/>
            <person name="Benoit I."/>
            <person name="Burger G."/>
            <person name="Camino L.P."/>
            <person name="Canovas D."/>
            <person name="Cerda-Olmedo E."/>
            <person name="Cheng J.-F."/>
            <person name="Dominguez A."/>
            <person name="Elias M."/>
            <person name="Eslava A.P."/>
            <person name="Glaser F."/>
            <person name="Grimwood J."/>
            <person name="Gutierrez G."/>
            <person name="Heitman J."/>
            <person name="Henrissat B."/>
            <person name="Iturriaga E.A."/>
            <person name="Lang B.F."/>
            <person name="Lavin J.L."/>
            <person name="Lee S."/>
            <person name="Li W."/>
            <person name="Lindquist E."/>
            <person name="Lopez-Garcia S."/>
            <person name="Luque E.M."/>
            <person name="Marcos A.T."/>
            <person name="Martin J."/>
            <person name="McCluskey K."/>
            <person name="Medina H.R."/>
            <person name="Miralles-Duran A."/>
            <person name="Miyazaki A."/>
            <person name="Munoz-Torres E."/>
            <person name="Oguiza J.A."/>
            <person name="Ohm R."/>
            <person name="Olmedo M."/>
            <person name="Orejas M."/>
            <person name="Ortiz-Castellanos L."/>
            <person name="Pisabarro A.G."/>
            <person name="Rodriguez-Romero J."/>
            <person name="Ruiz-Herrera J."/>
            <person name="Ruiz-Vazquez R."/>
            <person name="Sanz C."/>
            <person name="Schackwitz W."/>
            <person name="Schmutz J."/>
            <person name="Shahriari M."/>
            <person name="Shelest E."/>
            <person name="Silva-Franco F."/>
            <person name="Soanes D."/>
            <person name="Syed K."/>
            <person name="Tagua V.G."/>
            <person name="Talbot N.J."/>
            <person name="Thon M."/>
            <person name="De vries R.P."/>
            <person name="Wiebenga A."/>
            <person name="Yadav J.S."/>
            <person name="Braun E.L."/>
            <person name="Baker S."/>
            <person name="Garre V."/>
            <person name="Horwitz B."/>
            <person name="Torres-Martinez S."/>
            <person name="Idnurm A."/>
            <person name="Herrera-Estrella A."/>
            <person name="Gabaldon T."/>
            <person name="Grigoriev I.V."/>
        </authorList>
    </citation>
    <scope>NUCLEOTIDE SEQUENCE [LARGE SCALE GENOMIC DNA]</scope>
    <source>
        <strain evidence="2">NRRL 1555(-)</strain>
    </source>
</reference>
<dbReference type="InParanoid" id="A0A167P5Q7"/>
<name>A0A167P5Q7_PHYB8</name>